<evidence type="ECO:0008006" key="4">
    <source>
        <dbReference type="Google" id="ProtNLM"/>
    </source>
</evidence>
<sequence>MAQCIISLILLSFVACNVFVGAYRCYHYGHANGCSIEVKGKSLPYFYKRKFTPSCNKHDICYSCANTYHVNRLYCDRKFYYNMMNACKNNYVCKLFPLDYYTAVKAFGKSHFPAKSPSWCRDYWVKYCLY</sequence>
<comment type="caution">
    <text evidence="2">The sequence shown here is derived from an EMBL/GenBank/DDBJ whole genome shotgun (WGS) entry which is preliminary data.</text>
</comment>
<dbReference type="AlphaFoldDB" id="A0A8B6CSG1"/>
<keyword evidence="3" id="KW-1185">Reference proteome</keyword>
<dbReference type="EMBL" id="UYJE01002268">
    <property type="protein sequence ID" value="VDI09163.1"/>
    <property type="molecule type" value="Genomic_DNA"/>
</dbReference>
<evidence type="ECO:0000313" key="3">
    <source>
        <dbReference type="Proteomes" id="UP000596742"/>
    </source>
</evidence>
<evidence type="ECO:0000256" key="1">
    <source>
        <dbReference type="SAM" id="SignalP"/>
    </source>
</evidence>
<dbReference type="GO" id="GO:0006644">
    <property type="term" value="P:phospholipid metabolic process"/>
    <property type="evidence" value="ECO:0007669"/>
    <property type="project" value="InterPro"/>
</dbReference>
<dbReference type="Proteomes" id="UP000596742">
    <property type="component" value="Unassembled WGS sequence"/>
</dbReference>
<organism evidence="2 3">
    <name type="scientific">Mytilus galloprovincialis</name>
    <name type="common">Mediterranean mussel</name>
    <dbReference type="NCBI Taxonomy" id="29158"/>
    <lineage>
        <taxon>Eukaryota</taxon>
        <taxon>Metazoa</taxon>
        <taxon>Spiralia</taxon>
        <taxon>Lophotrochozoa</taxon>
        <taxon>Mollusca</taxon>
        <taxon>Bivalvia</taxon>
        <taxon>Autobranchia</taxon>
        <taxon>Pteriomorphia</taxon>
        <taxon>Mytilida</taxon>
        <taxon>Mytiloidea</taxon>
        <taxon>Mytilidae</taxon>
        <taxon>Mytilinae</taxon>
        <taxon>Mytilus</taxon>
    </lineage>
</organism>
<dbReference type="PANTHER" id="PTHR37687:SF1">
    <property type="entry name" value="AGAP006772-PA"/>
    <property type="match status" value="1"/>
</dbReference>
<proteinExistence type="predicted"/>
<dbReference type="InterPro" id="IPR036444">
    <property type="entry name" value="PLipase_A2_dom_sf"/>
</dbReference>
<feature type="chain" id="PRO_5032663929" description="Conodipine-M alpha chain" evidence="1">
    <location>
        <begin position="17"/>
        <end position="130"/>
    </location>
</feature>
<dbReference type="OrthoDB" id="10043382at2759"/>
<dbReference type="GO" id="GO:0050482">
    <property type="term" value="P:arachidonate secretion"/>
    <property type="evidence" value="ECO:0007669"/>
    <property type="project" value="InterPro"/>
</dbReference>
<gene>
    <name evidence="2" type="ORF">MGAL_10B035278</name>
</gene>
<dbReference type="PANTHER" id="PTHR37687">
    <property type="entry name" value="AGAP006772-PA"/>
    <property type="match status" value="1"/>
</dbReference>
<keyword evidence="1" id="KW-0732">Signal</keyword>
<dbReference type="InterPro" id="IPR038875">
    <property type="entry name" value="PLA2_conodipine-like"/>
</dbReference>
<dbReference type="SUPFAM" id="SSF48619">
    <property type="entry name" value="Phospholipase A2, PLA2"/>
    <property type="match status" value="1"/>
</dbReference>
<reference evidence="2" key="1">
    <citation type="submission" date="2018-11" db="EMBL/GenBank/DDBJ databases">
        <authorList>
            <person name="Alioto T."/>
            <person name="Alioto T."/>
        </authorList>
    </citation>
    <scope>NUCLEOTIDE SEQUENCE</scope>
</reference>
<evidence type="ECO:0000313" key="2">
    <source>
        <dbReference type="EMBL" id="VDI09163.1"/>
    </source>
</evidence>
<protein>
    <recommendedName>
        <fullName evidence="4">Conodipine-M alpha chain</fullName>
    </recommendedName>
</protein>
<name>A0A8B6CSG1_MYTGA</name>
<accession>A0A8B6CSG1</accession>
<dbReference type="GO" id="GO:0004623">
    <property type="term" value="F:phospholipase A2 activity"/>
    <property type="evidence" value="ECO:0007669"/>
    <property type="project" value="InterPro"/>
</dbReference>
<feature type="signal peptide" evidence="1">
    <location>
        <begin position="1"/>
        <end position="16"/>
    </location>
</feature>
<dbReference type="Gene3D" id="1.20.90.10">
    <property type="entry name" value="Phospholipase A2 domain"/>
    <property type="match status" value="1"/>
</dbReference>